<feature type="coiled-coil region" evidence="1">
    <location>
        <begin position="26"/>
        <end position="67"/>
    </location>
</feature>
<dbReference type="EMBL" id="CYZR01000001">
    <property type="protein sequence ID" value="CUN51368.1"/>
    <property type="molecule type" value="Genomic_DNA"/>
</dbReference>
<keyword evidence="3" id="KW-1185">Reference proteome</keyword>
<gene>
    <name evidence="2" type="ORF">ERS852473_00389</name>
</gene>
<dbReference type="InterPro" id="IPR054688">
    <property type="entry name" value="CD1247_N"/>
</dbReference>
<sequence length="120" mass="14152">MENIYNTVSNLRTLINDDSLDNKMFKEKVLDLIESLANKIEEMQINIETLDENVSLINDDLSEVQDEIFEEVTFEELEEFEDDYVETICNNCKKVLYVERSVLKNNEEIPCPYCNNKFKP</sequence>
<evidence type="ECO:0000256" key="1">
    <source>
        <dbReference type="SAM" id="Coils"/>
    </source>
</evidence>
<dbReference type="RefSeq" id="WP_055257277.1">
    <property type="nucleotide sequence ID" value="NZ_BCMV01000062.1"/>
</dbReference>
<name>A0ABP2AMW3_SARVE</name>
<comment type="caution">
    <text evidence="2">The sequence shown here is derived from an EMBL/GenBank/DDBJ whole genome shotgun (WGS) entry which is preliminary data.</text>
</comment>
<dbReference type="NCBIfam" id="NF045650">
    <property type="entry name" value="CD1247_Nterm"/>
    <property type="match status" value="1"/>
</dbReference>
<evidence type="ECO:0000313" key="3">
    <source>
        <dbReference type="Proteomes" id="UP000095488"/>
    </source>
</evidence>
<keyword evidence="1" id="KW-0175">Coiled coil</keyword>
<proteinExistence type="predicted"/>
<dbReference type="Proteomes" id="UP000095488">
    <property type="component" value="Unassembled WGS sequence"/>
</dbReference>
<reference evidence="2 3" key="1">
    <citation type="submission" date="2015-09" db="EMBL/GenBank/DDBJ databases">
        <authorList>
            <consortium name="Pathogen Informatics"/>
            <person name="Wu L."/>
            <person name="Ma J."/>
        </authorList>
    </citation>
    <scope>NUCLEOTIDE SEQUENCE [LARGE SCALE GENOMIC DNA]</scope>
    <source>
        <strain evidence="2 3">2789STDY5834858</strain>
    </source>
</reference>
<evidence type="ECO:0000313" key="2">
    <source>
        <dbReference type="EMBL" id="CUN51368.1"/>
    </source>
</evidence>
<organism evidence="2 3">
    <name type="scientific">Sarcina ventriculi</name>
    <name type="common">Clostridium ventriculi</name>
    <dbReference type="NCBI Taxonomy" id="1267"/>
    <lineage>
        <taxon>Bacteria</taxon>
        <taxon>Bacillati</taxon>
        <taxon>Bacillota</taxon>
        <taxon>Clostridia</taxon>
        <taxon>Eubacteriales</taxon>
        <taxon>Clostridiaceae</taxon>
        <taxon>Sarcina</taxon>
    </lineage>
</organism>
<accession>A0ABP2AMW3</accession>
<protein>
    <submittedName>
        <fullName evidence="2">Uncharacterized protein</fullName>
    </submittedName>
</protein>